<comment type="caution">
    <text evidence="2">The sequence shown here is derived from an EMBL/GenBank/DDBJ whole genome shotgun (WGS) entry which is preliminary data.</text>
</comment>
<gene>
    <name evidence="2" type="ORF">GTU67_11775</name>
</gene>
<dbReference type="AlphaFoldDB" id="A0A842HRY5"/>
<dbReference type="Gene3D" id="3.30.360.10">
    <property type="entry name" value="Dihydrodipicolinate Reductase, domain 2"/>
    <property type="match status" value="1"/>
</dbReference>
<sequence>MKHKVLLIGLGQVAMGYDFDTTDPGVMSTHARAFANHEDFELAGGVDPDAGACARFRQRYGGWAGADMAEGLRTLSPDVVVVASPTQYHAEAVQMALRHAKPKLILCEKPLSYSLEDARAMVAACREAGCLLYVNYLRRVEPGVLEVKRRLQSGTIATPLKGVLWYTKGLLHNGSHFSNLLEFWLGPVEKFSVINAGRPFGEADFEPDVQVKFAAGEVTFLAAREEHFSHHEIQLVAPNGCLRYEQGGGKILWQGAARDPDFPEYTVLSLPGERIATEGAKLQWHVTDHVSACLRGQSSSLCSGDDALRTLKSLLEMKAAL</sequence>
<dbReference type="PANTHER" id="PTHR43249">
    <property type="entry name" value="UDP-N-ACETYL-2-AMINO-2-DEOXY-D-GLUCURONATE OXIDASE"/>
    <property type="match status" value="1"/>
</dbReference>
<name>A0A842HRY5_9BURK</name>
<reference evidence="2 3" key="1">
    <citation type="submission" date="2020-08" db="EMBL/GenBank/DDBJ databases">
        <title>Paraeoetvoesia sp. YC-7-48 draft genome sequence.</title>
        <authorList>
            <person name="Yao L."/>
        </authorList>
    </citation>
    <scope>NUCLEOTIDE SEQUENCE [LARGE SCALE GENOMIC DNA]</scope>
    <source>
        <strain evidence="3">YC-7-48</strain>
    </source>
</reference>
<dbReference type="RefSeq" id="WP_185780265.1">
    <property type="nucleotide sequence ID" value="NZ_JACJUU010000010.1"/>
</dbReference>
<dbReference type="Proteomes" id="UP000545386">
    <property type="component" value="Unassembled WGS sequence"/>
</dbReference>
<evidence type="ECO:0000259" key="1">
    <source>
        <dbReference type="Pfam" id="PF01408"/>
    </source>
</evidence>
<dbReference type="InterPro" id="IPR036291">
    <property type="entry name" value="NAD(P)-bd_dom_sf"/>
</dbReference>
<protein>
    <submittedName>
        <fullName evidence="2">Gfo/Idh/MocA family oxidoreductase</fullName>
    </submittedName>
</protein>
<proteinExistence type="predicted"/>
<dbReference type="GO" id="GO:0000166">
    <property type="term" value="F:nucleotide binding"/>
    <property type="evidence" value="ECO:0007669"/>
    <property type="project" value="InterPro"/>
</dbReference>
<feature type="domain" description="Gfo/Idh/MocA-like oxidoreductase N-terminal" evidence="1">
    <location>
        <begin position="28"/>
        <end position="136"/>
    </location>
</feature>
<dbReference type="InterPro" id="IPR000683">
    <property type="entry name" value="Gfo/Idh/MocA-like_OxRdtase_N"/>
</dbReference>
<dbReference type="Gene3D" id="3.40.50.720">
    <property type="entry name" value="NAD(P)-binding Rossmann-like Domain"/>
    <property type="match status" value="1"/>
</dbReference>
<accession>A0A842HRY5</accession>
<dbReference type="Pfam" id="PF01408">
    <property type="entry name" value="GFO_IDH_MocA"/>
    <property type="match status" value="1"/>
</dbReference>
<keyword evidence="3" id="KW-1185">Reference proteome</keyword>
<organism evidence="2 3">
    <name type="scientific">Pusillimonas minor</name>
    <dbReference type="NCBI Taxonomy" id="2697024"/>
    <lineage>
        <taxon>Bacteria</taxon>
        <taxon>Pseudomonadati</taxon>
        <taxon>Pseudomonadota</taxon>
        <taxon>Betaproteobacteria</taxon>
        <taxon>Burkholderiales</taxon>
        <taxon>Alcaligenaceae</taxon>
        <taxon>Pusillimonas</taxon>
    </lineage>
</organism>
<dbReference type="InterPro" id="IPR052515">
    <property type="entry name" value="Gfo/Idh/MocA_Oxidoreductase"/>
</dbReference>
<dbReference type="SUPFAM" id="SSF51735">
    <property type="entry name" value="NAD(P)-binding Rossmann-fold domains"/>
    <property type="match status" value="1"/>
</dbReference>
<evidence type="ECO:0000313" key="2">
    <source>
        <dbReference type="EMBL" id="MBC2770584.1"/>
    </source>
</evidence>
<dbReference type="EMBL" id="JACJUU010000010">
    <property type="protein sequence ID" value="MBC2770584.1"/>
    <property type="molecule type" value="Genomic_DNA"/>
</dbReference>
<dbReference type="PANTHER" id="PTHR43249:SF1">
    <property type="entry name" value="D-GLUCOSIDE 3-DEHYDROGENASE"/>
    <property type="match status" value="1"/>
</dbReference>
<evidence type="ECO:0000313" key="3">
    <source>
        <dbReference type="Proteomes" id="UP000545386"/>
    </source>
</evidence>